<feature type="signal peptide" evidence="1">
    <location>
        <begin position="1"/>
        <end position="20"/>
    </location>
</feature>
<sequence>MTTLQFYHTILLHFASHVHSAPATQPNAPQQQTPHCLHRGDIPITAIPNVADCNNLARTFRTAVGSDEARVWGLKAKQWPIAFVPLPAKMSNGTCEIRVNVDGSPYYDIAKFNDIAAFIQDTVDFCLSSPFEVAIGGAAHVGANGWLTVSVTGKSAADGDDATVIETSVTAVLETAAVTLNTGKSPDLTAR</sequence>
<feature type="chain" id="PRO_5041222419" description="Ecp2 effector protein domain-containing protein" evidence="1">
    <location>
        <begin position="21"/>
        <end position="191"/>
    </location>
</feature>
<keyword evidence="1" id="KW-0732">Signal</keyword>
<protein>
    <recommendedName>
        <fullName evidence="4">Ecp2 effector protein domain-containing protein</fullName>
    </recommendedName>
</protein>
<evidence type="ECO:0000313" key="2">
    <source>
        <dbReference type="EMBL" id="MDI1493557.1"/>
    </source>
</evidence>
<evidence type="ECO:0000313" key="3">
    <source>
        <dbReference type="Proteomes" id="UP001161017"/>
    </source>
</evidence>
<reference evidence="2" key="1">
    <citation type="journal article" date="2023" name="Genome Biol. Evol.">
        <title>First Whole Genome Sequence and Flow Cytometry Genome Size Data for the Lichen-Forming Fungus Ramalina farinacea (Ascomycota).</title>
        <authorList>
            <person name="Llewellyn T."/>
            <person name="Mian S."/>
            <person name="Hill R."/>
            <person name="Leitch I.J."/>
            <person name="Gaya E."/>
        </authorList>
    </citation>
    <scope>NUCLEOTIDE SEQUENCE</scope>
    <source>
        <strain evidence="2">LIQ254RAFAR</strain>
    </source>
</reference>
<dbReference type="AlphaFoldDB" id="A0AA43QW84"/>
<comment type="caution">
    <text evidence="2">The sequence shown here is derived from an EMBL/GenBank/DDBJ whole genome shotgun (WGS) entry which is preliminary data.</text>
</comment>
<dbReference type="Proteomes" id="UP001161017">
    <property type="component" value="Unassembled WGS sequence"/>
</dbReference>
<keyword evidence="3" id="KW-1185">Reference proteome</keyword>
<organism evidence="2 3">
    <name type="scientific">Ramalina farinacea</name>
    <dbReference type="NCBI Taxonomy" id="258253"/>
    <lineage>
        <taxon>Eukaryota</taxon>
        <taxon>Fungi</taxon>
        <taxon>Dikarya</taxon>
        <taxon>Ascomycota</taxon>
        <taxon>Pezizomycotina</taxon>
        <taxon>Lecanoromycetes</taxon>
        <taxon>OSLEUM clade</taxon>
        <taxon>Lecanoromycetidae</taxon>
        <taxon>Lecanorales</taxon>
        <taxon>Lecanorineae</taxon>
        <taxon>Ramalinaceae</taxon>
        <taxon>Ramalina</taxon>
    </lineage>
</organism>
<evidence type="ECO:0008006" key="4">
    <source>
        <dbReference type="Google" id="ProtNLM"/>
    </source>
</evidence>
<accession>A0AA43QW84</accession>
<proteinExistence type="predicted"/>
<name>A0AA43QW84_9LECA</name>
<feature type="non-terminal residue" evidence="2">
    <location>
        <position position="191"/>
    </location>
</feature>
<dbReference type="EMBL" id="JAPUFD010000027">
    <property type="protein sequence ID" value="MDI1493557.1"/>
    <property type="molecule type" value="Genomic_DNA"/>
</dbReference>
<gene>
    <name evidence="2" type="ORF">OHK93_005347</name>
</gene>
<evidence type="ECO:0000256" key="1">
    <source>
        <dbReference type="SAM" id="SignalP"/>
    </source>
</evidence>